<gene>
    <name evidence="1" type="ORF">DEACI_1040</name>
    <name evidence="2" type="ORF">DEACI_2381</name>
</gene>
<reference evidence="1" key="2">
    <citation type="submission" date="2020-01" db="EMBL/GenBank/DDBJ databases">
        <authorList>
            <person name="Hornung B."/>
        </authorList>
    </citation>
    <scope>NUCLEOTIDE SEQUENCE</scope>
    <source>
        <strain evidence="1">PacBioINE</strain>
    </source>
</reference>
<evidence type="ECO:0000313" key="1">
    <source>
        <dbReference type="EMBL" id="CAA7600387.1"/>
    </source>
</evidence>
<dbReference type="Gene3D" id="3.40.50.12090">
    <property type="match status" value="1"/>
</dbReference>
<dbReference type="KEGG" id="aacx:DEACI_1040"/>
<proteinExistence type="predicted"/>
<reference evidence="2" key="1">
    <citation type="submission" date="2014-11" db="EMBL/GenBank/DDBJ databases">
        <authorList>
            <person name="Hornung B.V."/>
        </authorList>
    </citation>
    <scope>NUCLEOTIDE SEQUENCE</scope>
    <source>
        <strain evidence="2">INE</strain>
    </source>
</reference>
<sequence length="84" mass="8859">MARGLDLKPDFVYITTGMNFVDALVAGNLAARTNSPVILVNNSVPTATQNYLTALKDKNSHIVVVGGKAVVSDSQVSAMRALVK</sequence>
<dbReference type="Pfam" id="PF04122">
    <property type="entry name" value="CW_binding_2"/>
    <property type="match status" value="1"/>
</dbReference>
<protein>
    <submittedName>
        <fullName evidence="1">Cell wall binding repeat 2</fullName>
    </submittedName>
</protein>
<organism evidence="1">
    <name type="scientific">Acididesulfobacillus acetoxydans</name>
    <dbReference type="NCBI Taxonomy" id="1561005"/>
    <lineage>
        <taxon>Bacteria</taxon>
        <taxon>Bacillati</taxon>
        <taxon>Bacillota</taxon>
        <taxon>Clostridia</taxon>
        <taxon>Eubacteriales</taxon>
        <taxon>Peptococcaceae</taxon>
        <taxon>Acididesulfobacillus</taxon>
    </lineage>
</organism>
<dbReference type="EMBL" id="LR746496">
    <property type="protein sequence ID" value="CAA7600387.1"/>
    <property type="molecule type" value="Genomic_DNA"/>
</dbReference>
<dbReference type="AlphaFoldDB" id="A0A8S0XVJ5"/>
<dbReference type="Proteomes" id="UP001071230">
    <property type="component" value="Unassembled WGS sequence"/>
</dbReference>
<evidence type="ECO:0000313" key="2">
    <source>
        <dbReference type="EMBL" id="CEJ07909.1"/>
    </source>
</evidence>
<dbReference type="EMBL" id="CDGJ01000068">
    <property type="protein sequence ID" value="CEJ07909.1"/>
    <property type="molecule type" value="Genomic_DNA"/>
</dbReference>
<dbReference type="Proteomes" id="UP000836597">
    <property type="component" value="Chromosome"/>
</dbReference>
<accession>A0A8S0XVJ5</accession>
<dbReference type="InterPro" id="IPR007253">
    <property type="entry name" value="Cell_wall-bd_2"/>
</dbReference>
<keyword evidence="3" id="KW-1185">Reference proteome</keyword>
<evidence type="ECO:0000313" key="3">
    <source>
        <dbReference type="Proteomes" id="UP001071230"/>
    </source>
</evidence>
<name>A0A8S0XVJ5_9FIRM</name>